<dbReference type="OrthoDB" id="5874637at2759"/>
<dbReference type="AlphaFoldDB" id="A0A016SG86"/>
<dbReference type="InterPro" id="IPR052823">
    <property type="entry name" value="SXP/RAL-2_related"/>
</dbReference>
<comment type="caution">
    <text evidence="3">The sequence shown here is derived from an EMBL/GenBank/DDBJ whole genome shotgun (WGS) entry which is preliminary data.</text>
</comment>
<dbReference type="InterPro" id="IPR003677">
    <property type="entry name" value="ANIS5_cation-bd"/>
</dbReference>
<feature type="chain" id="PRO_5012994714" description="SXP/RAL-2 family protein Ani s 5-like cation-binding domain-containing protein" evidence="1">
    <location>
        <begin position="16"/>
        <end position="340"/>
    </location>
</feature>
<sequence>MRATILLLCFGFAAAKPNGDMAAVTNQIQQTAVDPVQGVVNNGLHASDPSSMNFQPFHGTKDIRPEMQPMLQSGNQGIMTLNEPMHQNMVMTQPGISDRDAQQPRVQLPVFGNFSEIRNFLANVTSKIGEQISSGVSLLTHAGPIGKLLSNVSKEGVEEFMNITHSAENNTIAEMKTRMSEWASKNGLKEQFATFEANRNTHRTEIIANATMIVNSLPGLFQHLVSIIQNDQQSIKDLGNATDAYFRSLDPATIEIMSTITRVTGIDMLLFKIPRWNSNGNMGGFDLIKKLIGGGPGAAHGQMGSLFPQVSMFGERPMDFGMDFAEEHEETAGDSHMAHE</sequence>
<dbReference type="Pfam" id="PF02520">
    <property type="entry name" value="ANIS5_cation-bd"/>
    <property type="match status" value="1"/>
</dbReference>
<accession>A0A016SG86</accession>
<name>A0A016SG86_9BILA</name>
<evidence type="ECO:0000259" key="2">
    <source>
        <dbReference type="Pfam" id="PF02520"/>
    </source>
</evidence>
<dbReference type="STRING" id="53326.A0A016SG86"/>
<dbReference type="EMBL" id="JARK01001569">
    <property type="protein sequence ID" value="EYB89319.1"/>
    <property type="molecule type" value="Genomic_DNA"/>
</dbReference>
<feature type="domain" description="SXP/RAL-2 family protein Ani s 5-like cation-binding" evidence="2">
    <location>
        <begin position="156"/>
        <end position="255"/>
    </location>
</feature>
<keyword evidence="1" id="KW-0732">Signal</keyword>
<dbReference type="Proteomes" id="UP000024635">
    <property type="component" value="Unassembled WGS sequence"/>
</dbReference>
<feature type="signal peptide" evidence="1">
    <location>
        <begin position="1"/>
        <end position="15"/>
    </location>
</feature>
<organism evidence="3 4">
    <name type="scientific">Ancylostoma ceylanicum</name>
    <dbReference type="NCBI Taxonomy" id="53326"/>
    <lineage>
        <taxon>Eukaryota</taxon>
        <taxon>Metazoa</taxon>
        <taxon>Ecdysozoa</taxon>
        <taxon>Nematoda</taxon>
        <taxon>Chromadorea</taxon>
        <taxon>Rhabditida</taxon>
        <taxon>Rhabditina</taxon>
        <taxon>Rhabditomorpha</taxon>
        <taxon>Strongyloidea</taxon>
        <taxon>Ancylostomatidae</taxon>
        <taxon>Ancylostomatinae</taxon>
        <taxon>Ancylostoma</taxon>
    </lineage>
</organism>
<dbReference type="PANTHER" id="PTHR21593">
    <property type="entry name" value="PRION-LIKE- Q/N-RICH -DOMAIN-BEARING PROTEIN PROTEIN"/>
    <property type="match status" value="1"/>
</dbReference>
<evidence type="ECO:0000256" key="1">
    <source>
        <dbReference type="SAM" id="SignalP"/>
    </source>
</evidence>
<protein>
    <recommendedName>
        <fullName evidence="2">SXP/RAL-2 family protein Ani s 5-like cation-binding domain-containing protein</fullName>
    </recommendedName>
</protein>
<gene>
    <name evidence="3" type="primary">Acey_s0233.g3097</name>
    <name evidence="3" type="ORF">Y032_0233g3097</name>
</gene>
<evidence type="ECO:0000313" key="3">
    <source>
        <dbReference type="EMBL" id="EYB89319.1"/>
    </source>
</evidence>
<reference evidence="4" key="1">
    <citation type="journal article" date="2015" name="Nat. Genet.">
        <title>The genome and transcriptome of the zoonotic hookworm Ancylostoma ceylanicum identify infection-specific gene families.</title>
        <authorList>
            <person name="Schwarz E.M."/>
            <person name="Hu Y."/>
            <person name="Antoshechkin I."/>
            <person name="Miller M.M."/>
            <person name="Sternberg P.W."/>
            <person name="Aroian R.V."/>
        </authorList>
    </citation>
    <scope>NUCLEOTIDE SEQUENCE</scope>
    <source>
        <strain evidence="4">HY135</strain>
    </source>
</reference>
<keyword evidence="4" id="KW-1185">Reference proteome</keyword>
<proteinExistence type="predicted"/>
<dbReference type="PANTHER" id="PTHR21593:SF36">
    <property type="entry name" value="DUF148 DOMAIN-CONTAINING PROTEIN-RELATED"/>
    <property type="match status" value="1"/>
</dbReference>
<evidence type="ECO:0000313" key="4">
    <source>
        <dbReference type="Proteomes" id="UP000024635"/>
    </source>
</evidence>